<dbReference type="AlphaFoldDB" id="A0A5C7FLT6"/>
<sequence length="313" mass="34550">MLILLNLRENPFVKSLCFALAVSLLFISAKMPVDRPATVKYTGEEIFTSILMLSGPVTGKIPELRMLKRQFKSKQDRKAMSREGALAASMVKYIKAKSPEFFPRFASAMQSGDRRQVESALKSMGIPVADYLQAQKELPRSITDSRQFQSMVRGVSGHLRSKEKELLIKGKAYNTPLMEYTLAQYLNDNKEEMLEGHSMPGNPIPFPPLEKIPPPSSPGEWPAMDDLDPTNPFPMIDVGGDIVINNATMINSRENSVSVVVDTEVAAVSHVVGVVVLLVVVLAIDITPFSTNDQAGRLFQESLVNNLARTLEA</sequence>
<organism evidence="1 2">
    <name type="scientific">Neolewinella aurantiaca</name>
    <dbReference type="NCBI Taxonomy" id="2602767"/>
    <lineage>
        <taxon>Bacteria</taxon>
        <taxon>Pseudomonadati</taxon>
        <taxon>Bacteroidota</taxon>
        <taxon>Saprospiria</taxon>
        <taxon>Saprospirales</taxon>
        <taxon>Lewinellaceae</taxon>
        <taxon>Neolewinella</taxon>
    </lineage>
</organism>
<accession>A0A5C7FLT6</accession>
<keyword evidence="2" id="KW-1185">Reference proteome</keyword>
<dbReference type="Pfam" id="PF26137">
    <property type="entry name" value="Toxin_SdpC"/>
    <property type="match status" value="1"/>
</dbReference>
<dbReference type="InterPro" id="IPR023888">
    <property type="entry name" value="SdpC-like"/>
</dbReference>
<reference evidence="1 2" key="1">
    <citation type="submission" date="2019-08" db="EMBL/GenBank/DDBJ databases">
        <title>Lewinella sp. strain SSH13 Genome sequencing and assembly.</title>
        <authorList>
            <person name="Kim I."/>
        </authorList>
    </citation>
    <scope>NUCLEOTIDE SEQUENCE [LARGE SCALE GENOMIC DNA]</scope>
    <source>
        <strain evidence="1 2">SSH13</strain>
    </source>
</reference>
<comment type="caution">
    <text evidence="1">The sequence shown here is derived from an EMBL/GenBank/DDBJ whole genome shotgun (WGS) entry which is preliminary data.</text>
</comment>
<evidence type="ECO:0000313" key="1">
    <source>
        <dbReference type="EMBL" id="TXF85705.1"/>
    </source>
</evidence>
<proteinExistence type="predicted"/>
<dbReference type="Proteomes" id="UP000321907">
    <property type="component" value="Unassembled WGS sequence"/>
</dbReference>
<dbReference type="EMBL" id="VOXD01000044">
    <property type="protein sequence ID" value="TXF85705.1"/>
    <property type="molecule type" value="Genomic_DNA"/>
</dbReference>
<evidence type="ECO:0000313" key="2">
    <source>
        <dbReference type="Proteomes" id="UP000321907"/>
    </source>
</evidence>
<name>A0A5C7FLT6_9BACT</name>
<gene>
    <name evidence="1" type="ORF">FUA23_20330</name>
</gene>
<protein>
    <submittedName>
        <fullName evidence="1">Uncharacterized protein</fullName>
    </submittedName>
</protein>